<dbReference type="KEGG" id="cjt:EG359_05810"/>
<name>A0A1N7HTM8_9FLAO</name>
<dbReference type="STRING" id="112234.SAMN05421768_101197"/>
<dbReference type="Pfam" id="PF19556">
    <property type="entry name" value="PRTRC_E"/>
    <property type="match status" value="1"/>
</dbReference>
<protein>
    <submittedName>
        <fullName evidence="4">PRTRC system protein E</fullName>
    </submittedName>
</protein>
<dbReference type="NCBIfam" id="TIGR03741">
    <property type="entry name" value="PRTRC_E"/>
    <property type="match status" value="1"/>
</dbReference>
<organism evidence="4 5">
    <name type="scientific">Chryseobacterium joostei</name>
    <dbReference type="NCBI Taxonomy" id="112234"/>
    <lineage>
        <taxon>Bacteria</taxon>
        <taxon>Pseudomonadati</taxon>
        <taxon>Bacteroidota</taxon>
        <taxon>Flavobacteriia</taxon>
        <taxon>Flavobacteriales</taxon>
        <taxon>Weeksellaceae</taxon>
        <taxon>Chryseobacterium group</taxon>
        <taxon>Chryseobacterium</taxon>
    </lineage>
</organism>
<dbReference type="InterPro" id="IPR022273">
    <property type="entry name" value="PRTRC_protein-E"/>
</dbReference>
<dbReference type="OrthoDB" id="1050181at2"/>
<sequence length="187" mass="21331">MEATNFFRQIAKMEMNSKLMLTITKATENIIIVSILIENDSCGDKAKNLIPPFNLKGTPQELDEGFFAHIKKPVQTASGLLSNMEHFMKQVELAQANSAMEKQNSNKEQKDKDNRNKKYNEAMLKADAFEKEGKYKDAWTALPKVGDYPEHSEVIKNKQEIYERQFAPSLFSDTGKETVEITHENNP</sequence>
<dbReference type="RefSeq" id="WP_076351102.1">
    <property type="nucleotide sequence ID" value="NZ_CP033926.1"/>
</dbReference>
<evidence type="ECO:0000313" key="3">
    <source>
        <dbReference type="EMBL" id="AZA99147.1"/>
    </source>
</evidence>
<gene>
    <name evidence="3" type="ORF">EG359_05810</name>
    <name evidence="4" type="ORF">SAMN05421768_101197</name>
</gene>
<proteinExistence type="predicted"/>
<reference evidence="3 6" key="2">
    <citation type="submission" date="2018-11" db="EMBL/GenBank/DDBJ databases">
        <title>Proposal to divide the Flavobacteriaceae and reorganize its genera based on Amino Acid Identity values calculated from whole genome sequences.</title>
        <authorList>
            <person name="Nicholson A.C."/>
            <person name="Gulvik C.A."/>
            <person name="Whitney A.M."/>
            <person name="Humrighouse B.W."/>
            <person name="Bell M."/>
            <person name="Holmes B."/>
            <person name="Steigerwalt A.G."/>
            <person name="Villarma A."/>
            <person name="Sheth M."/>
            <person name="Batra D."/>
            <person name="Pryor J."/>
            <person name="Bernardet J.-F."/>
            <person name="Hugo C."/>
            <person name="Kampfer P."/>
            <person name="Newman J."/>
            <person name="McQuiston J.R."/>
        </authorList>
    </citation>
    <scope>NUCLEOTIDE SEQUENCE [LARGE SCALE GENOMIC DNA]</scope>
    <source>
        <strain evidence="3 6">DSM 16927</strain>
    </source>
</reference>
<dbReference type="Proteomes" id="UP000186106">
    <property type="component" value="Unassembled WGS sequence"/>
</dbReference>
<feature type="region of interest" description="Disordered" evidence="1">
    <location>
        <begin position="97"/>
        <end position="116"/>
    </location>
</feature>
<accession>A0A1N7HTM8</accession>
<dbReference type="EMBL" id="CP033926">
    <property type="protein sequence ID" value="AZA99147.1"/>
    <property type="molecule type" value="Genomic_DNA"/>
</dbReference>
<dbReference type="EMBL" id="FTNZ01000001">
    <property type="protein sequence ID" value="SIS28176.1"/>
    <property type="molecule type" value="Genomic_DNA"/>
</dbReference>
<dbReference type="AlphaFoldDB" id="A0A1N7HTM8"/>
<feature type="domain" description="ParB-related ThiF-related cassette protein E" evidence="2">
    <location>
        <begin position="4"/>
        <end position="173"/>
    </location>
</feature>
<evidence type="ECO:0000313" key="5">
    <source>
        <dbReference type="Proteomes" id="UP000186106"/>
    </source>
</evidence>
<feature type="compositionally biased region" description="Basic and acidic residues" evidence="1">
    <location>
        <begin position="104"/>
        <end position="116"/>
    </location>
</feature>
<evidence type="ECO:0000313" key="4">
    <source>
        <dbReference type="EMBL" id="SIS28176.1"/>
    </source>
</evidence>
<keyword evidence="6" id="KW-1185">Reference proteome</keyword>
<dbReference type="Proteomes" id="UP000279541">
    <property type="component" value="Chromosome"/>
</dbReference>
<evidence type="ECO:0000313" key="6">
    <source>
        <dbReference type="Proteomes" id="UP000279541"/>
    </source>
</evidence>
<reference evidence="4 5" key="1">
    <citation type="submission" date="2017-01" db="EMBL/GenBank/DDBJ databases">
        <authorList>
            <person name="Mah S.A."/>
            <person name="Swanson W.J."/>
            <person name="Moy G.W."/>
            <person name="Vacquier V.D."/>
        </authorList>
    </citation>
    <scope>NUCLEOTIDE SEQUENCE [LARGE SCALE GENOMIC DNA]</scope>
    <source>
        <strain evidence="4 5">DSM 16927</strain>
    </source>
</reference>
<evidence type="ECO:0000256" key="1">
    <source>
        <dbReference type="SAM" id="MobiDB-lite"/>
    </source>
</evidence>
<evidence type="ECO:0000259" key="2">
    <source>
        <dbReference type="Pfam" id="PF19556"/>
    </source>
</evidence>